<organism evidence="2 3">
    <name type="scientific">Alicyclobacillus fodiniaquatilis</name>
    <dbReference type="NCBI Taxonomy" id="1661150"/>
    <lineage>
        <taxon>Bacteria</taxon>
        <taxon>Bacillati</taxon>
        <taxon>Bacillota</taxon>
        <taxon>Bacilli</taxon>
        <taxon>Bacillales</taxon>
        <taxon>Alicyclobacillaceae</taxon>
        <taxon>Alicyclobacillus</taxon>
    </lineage>
</organism>
<dbReference type="InterPro" id="IPR002694">
    <property type="entry name" value="Znf_CHC2"/>
</dbReference>
<feature type="domain" description="Zinc finger CHC2-type" evidence="1">
    <location>
        <begin position="13"/>
        <end position="80"/>
    </location>
</feature>
<dbReference type="Pfam" id="PF01807">
    <property type="entry name" value="Zn_ribbon_DnaG"/>
    <property type="match status" value="1"/>
</dbReference>
<dbReference type="Proteomes" id="UP001597079">
    <property type="component" value="Unassembled WGS sequence"/>
</dbReference>
<dbReference type="Gene3D" id="3.90.580.10">
    <property type="entry name" value="Zinc finger, CHC2-type domain"/>
    <property type="match status" value="1"/>
</dbReference>
<name>A0ABW4JKS6_9BACL</name>
<dbReference type="SUPFAM" id="SSF57783">
    <property type="entry name" value="Zinc beta-ribbon"/>
    <property type="match status" value="1"/>
</dbReference>
<dbReference type="EMBL" id="JBHUCX010000043">
    <property type="protein sequence ID" value="MFD1676085.1"/>
    <property type="molecule type" value="Genomic_DNA"/>
</dbReference>
<evidence type="ECO:0000313" key="2">
    <source>
        <dbReference type="EMBL" id="MFD1676085.1"/>
    </source>
</evidence>
<protein>
    <submittedName>
        <fullName evidence="2">CHC2 zinc finger domain-containing protein</fullName>
    </submittedName>
</protein>
<reference evidence="3" key="1">
    <citation type="journal article" date="2019" name="Int. J. Syst. Evol. Microbiol.">
        <title>The Global Catalogue of Microorganisms (GCM) 10K type strain sequencing project: providing services to taxonomists for standard genome sequencing and annotation.</title>
        <authorList>
            <consortium name="The Broad Institute Genomics Platform"/>
            <consortium name="The Broad Institute Genome Sequencing Center for Infectious Disease"/>
            <person name="Wu L."/>
            <person name="Ma J."/>
        </authorList>
    </citation>
    <scope>NUCLEOTIDE SEQUENCE [LARGE SCALE GENOMIC DNA]</scope>
    <source>
        <strain evidence="3">CGMCC 1.12286</strain>
    </source>
</reference>
<evidence type="ECO:0000259" key="1">
    <source>
        <dbReference type="Pfam" id="PF01807"/>
    </source>
</evidence>
<dbReference type="RefSeq" id="WP_377943978.1">
    <property type="nucleotide sequence ID" value="NZ_JBHUCX010000043.1"/>
</dbReference>
<keyword evidence="3" id="KW-1185">Reference proteome</keyword>
<accession>A0ABW4JKS6</accession>
<evidence type="ECO:0000313" key="3">
    <source>
        <dbReference type="Proteomes" id="UP001597079"/>
    </source>
</evidence>
<sequence length="177" mass="20605">MLIGIEEVARRNDFQLFKTGRPDQWKAHCPDCGDKGRQYHLYVNTAKDQYHCVKCHASGGVVHFHAWLRKTSFEEAKNDLYPPNESKRRRPLHPAEKLSKEQLNAMGFTLKTPTPIPPKGVDGKRWYARRRRELDWIWSEWLEHLAHEKAMDEAVARLMAESERNTAALEQKQSVAS</sequence>
<comment type="caution">
    <text evidence="2">The sequence shown here is derived from an EMBL/GenBank/DDBJ whole genome shotgun (WGS) entry which is preliminary data.</text>
</comment>
<proteinExistence type="predicted"/>
<dbReference type="InterPro" id="IPR036977">
    <property type="entry name" value="DNA_primase_Znf_CHC2"/>
</dbReference>
<gene>
    <name evidence="2" type="ORF">ACFSB2_15380</name>
</gene>